<dbReference type="EMBL" id="GL945017">
    <property type="protein sequence ID" value="EGN55749.1"/>
    <property type="molecule type" value="Genomic_DNA"/>
</dbReference>
<dbReference type="InterPro" id="IPR034718">
    <property type="entry name" value="RlpA"/>
</dbReference>
<evidence type="ECO:0000259" key="6">
    <source>
        <dbReference type="Pfam" id="PF03330"/>
    </source>
</evidence>
<dbReference type="EC" id="4.2.2.-" evidence="3"/>
<keyword evidence="8" id="KW-1185">Reference proteome</keyword>
<evidence type="ECO:0000256" key="1">
    <source>
        <dbReference type="ARBA" id="ARBA00023239"/>
    </source>
</evidence>
<feature type="region of interest" description="Disordered" evidence="5">
    <location>
        <begin position="156"/>
        <end position="195"/>
    </location>
</feature>
<comment type="similarity">
    <text evidence="3 4">Belongs to the RlpA family.</text>
</comment>
<sequence>MLGFVSVGAQIRRGKASYYSKRATGARTSSGERLHHDSLTCAHLTYPFGTQLKVTNLRNGKSVVVRVTDRGPRGRGRLIDLSYGAARALGMLSQGIAMVEVEPVGKKGVPYRDDAETGLPDFDFDFEGMRQSFLEDISKVKFKPLVESGKKDMKGMDVGRKIQLPRINGAKDPVMRTNNSKETTSRANNTKELKE</sequence>
<reference evidence="8" key="1">
    <citation type="journal article" date="2011" name="Stand. Genomic Sci.">
        <title>Non-contiguous finished genome sequence of the opportunistic oral pathogen Prevotella multisaccharivorax type strain (PPPA20).</title>
        <authorList>
            <person name="Pati A."/>
            <person name="Gronow S."/>
            <person name="Lu M."/>
            <person name="Lapidus A."/>
            <person name="Nolan M."/>
            <person name="Lucas S."/>
            <person name="Hammon N."/>
            <person name="Deshpande S."/>
            <person name="Cheng J.F."/>
            <person name="Tapia R."/>
            <person name="Han C."/>
            <person name="Goodwin L."/>
            <person name="Pitluck S."/>
            <person name="Liolios K."/>
            <person name="Pagani I."/>
            <person name="Mavromatis K."/>
            <person name="Mikhailova N."/>
            <person name="Huntemann M."/>
            <person name="Chen A."/>
            <person name="Palaniappan K."/>
            <person name="Land M."/>
            <person name="Hauser L."/>
            <person name="Detter J.C."/>
            <person name="Brambilla E.M."/>
            <person name="Rohde M."/>
            <person name="Goker M."/>
            <person name="Woyke T."/>
            <person name="Bristow J."/>
            <person name="Eisen J.A."/>
            <person name="Markowitz V."/>
            <person name="Hugenholtz P."/>
            <person name="Kyrpides N.C."/>
            <person name="Klenk H.P."/>
            <person name="Ivanova N."/>
        </authorList>
    </citation>
    <scope>NUCLEOTIDE SEQUENCE [LARGE SCALE GENOMIC DNA]</scope>
    <source>
        <strain evidence="8">DSM 17128</strain>
    </source>
</reference>
<accession>F8NA19</accession>
<dbReference type="GO" id="GO:0000270">
    <property type="term" value="P:peptidoglycan metabolic process"/>
    <property type="evidence" value="ECO:0007669"/>
    <property type="project" value="UniProtKB-UniRule"/>
</dbReference>
<dbReference type="InterPro" id="IPR036908">
    <property type="entry name" value="RlpA-like_sf"/>
</dbReference>
<comment type="function">
    <text evidence="3">Lytic transglycosylase with a strong preference for naked glycan strands that lack stem peptides.</text>
</comment>
<dbReference type="NCBIfam" id="TIGR00413">
    <property type="entry name" value="rlpA"/>
    <property type="match status" value="1"/>
</dbReference>
<dbReference type="RefSeq" id="WP_007572489.1">
    <property type="nucleotide sequence ID" value="NZ_BPTS01000001.1"/>
</dbReference>
<evidence type="ECO:0000256" key="5">
    <source>
        <dbReference type="SAM" id="MobiDB-lite"/>
    </source>
</evidence>
<dbReference type="Proteomes" id="UP000002772">
    <property type="component" value="Unassembled WGS sequence"/>
</dbReference>
<protein>
    <recommendedName>
        <fullName evidence="3">Probable endolytic peptidoglycan transglycosylase RlpA</fullName>
        <ecNumber evidence="3">4.2.2.-</ecNumber>
    </recommendedName>
</protein>
<gene>
    <name evidence="3" type="primary">rlpA</name>
    <name evidence="7" type="ORF">Premu_0263</name>
</gene>
<dbReference type="AlphaFoldDB" id="F8NA19"/>
<dbReference type="HOGENOM" id="CLU_042923_4_0_10"/>
<evidence type="ECO:0000313" key="7">
    <source>
        <dbReference type="EMBL" id="EGN55749.1"/>
    </source>
</evidence>
<name>F8NA19_9BACT</name>
<dbReference type="OrthoDB" id="9779128at2"/>
<dbReference type="PANTHER" id="PTHR34183:SF1">
    <property type="entry name" value="ENDOLYTIC PEPTIDOGLYCAN TRANSGLYCOSYLASE RLPA"/>
    <property type="match status" value="1"/>
</dbReference>
<keyword evidence="1 3" id="KW-0456">Lyase</keyword>
<dbReference type="eggNOG" id="COG0797">
    <property type="taxonomic scope" value="Bacteria"/>
</dbReference>
<evidence type="ECO:0000313" key="8">
    <source>
        <dbReference type="Proteomes" id="UP000002772"/>
    </source>
</evidence>
<dbReference type="PANTHER" id="PTHR34183">
    <property type="entry name" value="ENDOLYTIC PEPTIDOGLYCAN TRANSGLYCOSYLASE RLPA"/>
    <property type="match status" value="1"/>
</dbReference>
<organism evidence="7 8">
    <name type="scientific">Hallella multisaccharivorax DSM 17128</name>
    <dbReference type="NCBI Taxonomy" id="688246"/>
    <lineage>
        <taxon>Bacteria</taxon>
        <taxon>Pseudomonadati</taxon>
        <taxon>Bacteroidota</taxon>
        <taxon>Bacteroidia</taxon>
        <taxon>Bacteroidales</taxon>
        <taxon>Prevotellaceae</taxon>
        <taxon>Hallella</taxon>
    </lineage>
</organism>
<feature type="domain" description="RlpA-like protein double-psi beta-barrel" evidence="6">
    <location>
        <begin position="13"/>
        <end position="100"/>
    </location>
</feature>
<dbReference type="GO" id="GO:0008932">
    <property type="term" value="F:lytic endotransglycosylase activity"/>
    <property type="evidence" value="ECO:0007669"/>
    <property type="project" value="UniProtKB-UniRule"/>
</dbReference>
<feature type="compositionally biased region" description="Polar residues" evidence="5">
    <location>
        <begin position="176"/>
        <end position="188"/>
    </location>
</feature>
<dbReference type="SUPFAM" id="SSF50685">
    <property type="entry name" value="Barwin-like endoglucanases"/>
    <property type="match status" value="1"/>
</dbReference>
<evidence type="ECO:0000256" key="3">
    <source>
        <dbReference type="HAMAP-Rule" id="MF_02071"/>
    </source>
</evidence>
<dbReference type="Pfam" id="PF03330">
    <property type="entry name" value="DPBB_1"/>
    <property type="match status" value="1"/>
</dbReference>
<dbReference type="InterPro" id="IPR009009">
    <property type="entry name" value="RlpA-like_DPBB"/>
</dbReference>
<evidence type="ECO:0000256" key="4">
    <source>
        <dbReference type="RuleBase" id="RU003495"/>
    </source>
</evidence>
<dbReference type="HAMAP" id="MF_02071">
    <property type="entry name" value="RlpA"/>
    <property type="match status" value="1"/>
</dbReference>
<evidence type="ECO:0000256" key="2">
    <source>
        <dbReference type="ARBA" id="ARBA00023316"/>
    </source>
</evidence>
<dbReference type="STRING" id="688246.Premu_0263"/>
<keyword evidence="7" id="KW-0449">Lipoprotein</keyword>
<dbReference type="GO" id="GO:0071555">
    <property type="term" value="P:cell wall organization"/>
    <property type="evidence" value="ECO:0007669"/>
    <property type="project" value="UniProtKB-KW"/>
</dbReference>
<proteinExistence type="inferred from homology"/>
<dbReference type="Gene3D" id="2.40.40.10">
    <property type="entry name" value="RlpA-like domain"/>
    <property type="match status" value="1"/>
</dbReference>
<keyword evidence="2 3" id="KW-0961">Cell wall biogenesis/degradation</keyword>
<dbReference type="InterPro" id="IPR012997">
    <property type="entry name" value="RplA"/>
</dbReference>
<dbReference type="CDD" id="cd22268">
    <property type="entry name" value="DPBB_RlpA-like"/>
    <property type="match status" value="1"/>
</dbReference>